<feature type="transmembrane region" description="Helical" evidence="2">
    <location>
        <begin position="395"/>
        <end position="415"/>
    </location>
</feature>
<dbReference type="eggNOG" id="COG4452">
    <property type="taxonomic scope" value="Bacteria"/>
</dbReference>
<evidence type="ECO:0000256" key="1">
    <source>
        <dbReference type="SAM" id="MobiDB-lite"/>
    </source>
</evidence>
<sequence length="505" mass="56112">MEIKQSTDTTVAGMLKKSLFPHQAAWIKPVIIFIMMLLLLIPLAFIRSLVNDRERYQRTAEASIMEPVGGEPVIEGLVLAVPYDELVEYTDSSGKVIKKGKKTDYILTVPETYNLVTQIDPYRLSRGIFTVPVFNGDLAVTASFSGFQFSQFNIAEKNIRYKDAVLILGIKDKKTLTAYPALYGNGKPLLEALTVPAGASPFRNAVYYMMSEDVVRSGFSIEGSVSIQGGKSLCIVPLAADNSFAVQSTWSAPSFSGGWLPKNRTLDDSGFTADWRISGLSTVFPRSWRAQDFDLAKDTDVYDEYDGYTAKSTSEFRSSPETVKIGFITPINHYSQVKRCITYALLFLAVPFLAIFLCELWSAVRIHPIQYFLIGIADVLFYLLLLSFSEHVAFNLSYLIATAGVCTVVGFYTAAIFKQIRWGVLLTAVQAVSYFLLFGILQSEDYALLIGSIGIFCVVALLMFLTRRVDWYSSRFASVHTHQEDADRGTPQRAITGKLSSGDIE</sequence>
<dbReference type="Pfam" id="PF06123">
    <property type="entry name" value="CreD"/>
    <property type="match status" value="1"/>
</dbReference>
<feature type="region of interest" description="Disordered" evidence="1">
    <location>
        <begin position="483"/>
        <end position="505"/>
    </location>
</feature>
<dbReference type="PANTHER" id="PTHR30092:SF0">
    <property type="entry name" value="INNER MEMBRANE PROTEIN CRED"/>
    <property type="match status" value="1"/>
</dbReference>
<dbReference type="STRING" id="596324.TREVI0001_0598"/>
<gene>
    <name evidence="3" type="ORF">TREVI0001_0598</name>
</gene>
<feature type="transmembrane region" description="Helical" evidence="2">
    <location>
        <begin position="446"/>
        <end position="465"/>
    </location>
</feature>
<dbReference type="RefSeq" id="WP_006187731.1">
    <property type="nucleotide sequence ID" value="NZ_ACYH01000011.1"/>
</dbReference>
<keyword evidence="2" id="KW-0812">Transmembrane</keyword>
<organism evidence="3 4">
    <name type="scientific">Treponema vincentii ATCC 35580</name>
    <dbReference type="NCBI Taxonomy" id="596324"/>
    <lineage>
        <taxon>Bacteria</taxon>
        <taxon>Pseudomonadati</taxon>
        <taxon>Spirochaetota</taxon>
        <taxon>Spirochaetia</taxon>
        <taxon>Spirochaetales</taxon>
        <taxon>Treponemataceae</taxon>
        <taxon>Treponema</taxon>
    </lineage>
</organism>
<dbReference type="OrthoDB" id="9791851at2"/>
<dbReference type="AlphaFoldDB" id="C8PMI3"/>
<keyword evidence="2" id="KW-0472">Membrane</keyword>
<dbReference type="PIRSF" id="PIRSF004548">
    <property type="entry name" value="CreD"/>
    <property type="match status" value="1"/>
</dbReference>
<evidence type="ECO:0000313" key="4">
    <source>
        <dbReference type="Proteomes" id="UP000004509"/>
    </source>
</evidence>
<dbReference type="PANTHER" id="PTHR30092">
    <property type="entry name" value="INNER MEMBRANE PROTEIN CRED"/>
    <property type="match status" value="1"/>
</dbReference>
<dbReference type="EMBL" id="ACYH01000011">
    <property type="protein sequence ID" value="EEV21400.1"/>
    <property type="molecule type" value="Genomic_DNA"/>
</dbReference>
<proteinExistence type="predicted"/>
<protein>
    <submittedName>
        <fullName evidence="3">Inner membrane protein CreD</fullName>
    </submittedName>
</protein>
<feature type="transmembrane region" description="Helical" evidence="2">
    <location>
        <begin position="422"/>
        <end position="440"/>
    </location>
</feature>
<dbReference type="NCBIfam" id="NF008712">
    <property type="entry name" value="PRK11715.1-1"/>
    <property type="match status" value="1"/>
</dbReference>
<keyword evidence="2" id="KW-1133">Transmembrane helix</keyword>
<dbReference type="Proteomes" id="UP000004509">
    <property type="component" value="Unassembled WGS sequence"/>
</dbReference>
<dbReference type="InterPro" id="IPR010364">
    <property type="entry name" value="Uncharacterised_IM_CreD"/>
</dbReference>
<evidence type="ECO:0000313" key="3">
    <source>
        <dbReference type="EMBL" id="EEV21400.1"/>
    </source>
</evidence>
<comment type="caution">
    <text evidence="3">The sequence shown here is derived from an EMBL/GenBank/DDBJ whole genome shotgun (WGS) entry which is preliminary data.</text>
</comment>
<feature type="transmembrane region" description="Helical" evidence="2">
    <location>
        <begin position="25"/>
        <end position="46"/>
    </location>
</feature>
<feature type="transmembrane region" description="Helical" evidence="2">
    <location>
        <begin position="341"/>
        <end position="364"/>
    </location>
</feature>
<name>C8PMI3_9SPIR</name>
<evidence type="ECO:0000256" key="2">
    <source>
        <dbReference type="SAM" id="Phobius"/>
    </source>
</evidence>
<accession>C8PMI3</accession>
<dbReference type="GO" id="GO:0005886">
    <property type="term" value="C:plasma membrane"/>
    <property type="evidence" value="ECO:0007669"/>
    <property type="project" value="TreeGrafter"/>
</dbReference>
<feature type="transmembrane region" description="Helical" evidence="2">
    <location>
        <begin position="371"/>
        <end position="389"/>
    </location>
</feature>
<reference evidence="3 4" key="1">
    <citation type="submission" date="2009-07" db="EMBL/GenBank/DDBJ databases">
        <authorList>
            <person name="Madupu R."/>
            <person name="Sebastian Y."/>
            <person name="Durkin A.S."/>
            <person name="Torralba M."/>
            <person name="Methe B."/>
            <person name="Sutton G.G."/>
            <person name="Strausberg R.L."/>
            <person name="Nelson K.E."/>
        </authorList>
    </citation>
    <scope>NUCLEOTIDE SEQUENCE [LARGE SCALE GENOMIC DNA]</scope>
    <source>
        <strain evidence="3 4">ATCC 35580</strain>
    </source>
</reference>